<organism evidence="2 3">
    <name type="scientific">Streptomyces beijiangensis</name>
    <dbReference type="NCBI Taxonomy" id="163361"/>
    <lineage>
        <taxon>Bacteria</taxon>
        <taxon>Bacillati</taxon>
        <taxon>Actinomycetota</taxon>
        <taxon>Actinomycetes</taxon>
        <taxon>Kitasatosporales</taxon>
        <taxon>Streptomycetaceae</taxon>
        <taxon>Streptomyces</taxon>
    </lineage>
</organism>
<evidence type="ECO:0000313" key="2">
    <source>
        <dbReference type="EMBL" id="MBO0511917.1"/>
    </source>
</evidence>
<accession>A0A939F6J5</accession>
<dbReference type="Proteomes" id="UP000664167">
    <property type="component" value="Unassembled WGS sequence"/>
</dbReference>
<reference evidence="2" key="1">
    <citation type="submission" date="2021-03" db="EMBL/GenBank/DDBJ databases">
        <title>Streptomyces poriferae sp. nov., a novel marine sponge-derived Actinobacteria species with anti-MRSA activity.</title>
        <authorList>
            <person name="Sandoval-Powers M."/>
            <person name="Kralova S."/>
            <person name="Nguyen G.-S."/>
            <person name="Fawwal D."/>
            <person name="Degnes K."/>
            <person name="Klinkenberg G."/>
            <person name="Sletta H."/>
            <person name="Wentzel A."/>
            <person name="Liles M.R."/>
        </authorList>
    </citation>
    <scope>NUCLEOTIDE SEQUENCE</scope>
    <source>
        <strain evidence="2">DSM 41794</strain>
    </source>
</reference>
<sequence length="89" mass="9108">MAKELGINTESLRKWVLQARGATGGGAGEAMTPDERADGGVRLSSRSRVERGSAAATAPVGPGTVISLTVPGQVLRGLPLGRLPCSKRV</sequence>
<evidence type="ECO:0000313" key="3">
    <source>
        <dbReference type="Proteomes" id="UP000664167"/>
    </source>
</evidence>
<gene>
    <name evidence="2" type="ORF">J0695_08820</name>
</gene>
<name>A0A939F6J5_9ACTN</name>
<dbReference type="RefSeq" id="WP_206961319.1">
    <property type="nucleotide sequence ID" value="NZ_BAAAJJ010000031.1"/>
</dbReference>
<evidence type="ECO:0000256" key="1">
    <source>
        <dbReference type="SAM" id="MobiDB-lite"/>
    </source>
</evidence>
<dbReference type="AlphaFoldDB" id="A0A939F6J5"/>
<protein>
    <submittedName>
        <fullName evidence="2">Uncharacterized protein</fullName>
    </submittedName>
</protein>
<keyword evidence="3" id="KW-1185">Reference proteome</keyword>
<feature type="region of interest" description="Disordered" evidence="1">
    <location>
        <begin position="22"/>
        <end position="63"/>
    </location>
</feature>
<proteinExistence type="predicted"/>
<dbReference type="EMBL" id="JAFLRJ010000076">
    <property type="protein sequence ID" value="MBO0511917.1"/>
    <property type="molecule type" value="Genomic_DNA"/>
</dbReference>
<comment type="caution">
    <text evidence="2">The sequence shown here is derived from an EMBL/GenBank/DDBJ whole genome shotgun (WGS) entry which is preliminary data.</text>
</comment>